<dbReference type="InterPro" id="IPR056579">
    <property type="entry name" value="Ufl1_N"/>
</dbReference>
<reference evidence="4" key="1">
    <citation type="submission" date="2020-12" db="EMBL/GenBank/DDBJ databases">
        <authorList>
            <person name="Iha C."/>
        </authorList>
    </citation>
    <scope>NUCLEOTIDE SEQUENCE</scope>
</reference>
<dbReference type="InterPro" id="IPR018611">
    <property type="entry name" value="Ufl1"/>
</dbReference>
<evidence type="ECO:0008006" key="6">
    <source>
        <dbReference type="Google" id="ProtNLM"/>
    </source>
</evidence>
<evidence type="ECO:0000259" key="3">
    <source>
        <dbReference type="Pfam" id="PF25041"/>
    </source>
</evidence>
<dbReference type="GO" id="GO:1990592">
    <property type="term" value="P:protein K69-linked ufmylation"/>
    <property type="evidence" value="ECO:0007669"/>
    <property type="project" value="TreeGrafter"/>
</dbReference>
<dbReference type="Pfam" id="PF25041">
    <property type="entry name" value="UFL1_C"/>
    <property type="match status" value="1"/>
</dbReference>
<dbReference type="PANTHER" id="PTHR31057">
    <property type="entry name" value="E3 UFM1-PROTEIN LIGASE 1"/>
    <property type="match status" value="1"/>
</dbReference>
<name>A0A8S1JBJ1_9CHLO</name>
<feature type="domain" description="E3 UFM1-protein ligase-like C-terminal" evidence="3">
    <location>
        <begin position="572"/>
        <end position="636"/>
    </location>
</feature>
<dbReference type="GO" id="GO:0061666">
    <property type="term" value="F:UFM1 ligase activity"/>
    <property type="evidence" value="ECO:0007669"/>
    <property type="project" value="InterPro"/>
</dbReference>
<evidence type="ECO:0000313" key="5">
    <source>
        <dbReference type="Proteomes" id="UP000708148"/>
    </source>
</evidence>
<dbReference type="GO" id="GO:0005789">
    <property type="term" value="C:endoplasmic reticulum membrane"/>
    <property type="evidence" value="ECO:0007669"/>
    <property type="project" value="TreeGrafter"/>
</dbReference>
<feature type="domain" description="E3 UFM1-protein ligase 1-like N-terminal" evidence="2">
    <location>
        <begin position="6"/>
        <end position="280"/>
    </location>
</feature>
<organism evidence="4 5">
    <name type="scientific">Ostreobium quekettii</name>
    <dbReference type="NCBI Taxonomy" id="121088"/>
    <lineage>
        <taxon>Eukaryota</taxon>
        <taxon>Viridiplantae</taxon>
        <taxon>Chlorophyta</taxon>
        <taxon>core chlorophytes</taxon>
        <taxon>Ulvophyceae</taxon>
        <taxon>TCBD clade</taxon>
        <taxon>Bryopsidales</taxon>
        <taxon>Ostreobineae</taxon>
        <taxon>Ostreobiaceae</taxon>
        <taxon>Ostreobium</taxon>
    </lineage>
</organism>
<feature type="compositionally biased region" description="Polar residues" evidence="1">
    <location>
        <begin position="399"/>
        <end position="413"/>
    </location>
</feature>
<gene>
    <name evidence="4" type="ORF">OSTQU699_LOCUS10456</name>
</gene>
<feature type="region of interest" description="Disordered" evidence="1">
    <location>
        <begin position="396"/>
        <end position="478"/>
    </location>
</feature>
<protein>
    <recommendedName>
        <fullName evidence="6">E3 ufm1-protein ligase 1</fullName>
    </recommendedName>
</protein>
<evidence type="ECO:0000256" key="1">
    <source>
        <dbReference type="SAM" id="MobiDB-lite"/>
    </source>
</evidence>
<dbReference type="Pfam" id="PF25870">
    <property type="entry name" value="WHD_UFL1_5th"/>
    <property type="match status" value="1"/>
</dbReference>
<sequence length="661" mass="70017">MADMSLEDLQAQLQAVQQKKSTVRLSERNVVELVNKLKELGFLGSELLYTMNGQEYITRDQLKKEIQDALQVAGGRLALSDLPTLLNVDLAHCEHVAKSIISESDGTTTLLQGDLVTSQYFDGVGIEINDMLQETGMVRVGDFAIHFALSSEMILSLVTPRIGTVIDGRLAGGMLYTPMYVARLKAQLRGALRGVTSPTALSKVLKLLRLDGSDSGVGAIVSTLVEELIRERAVKGSLKVGGSWVPDIHQRAQRGALKSFYNHNGWVALDSMQRAGIATDASSVEDAFPGSITLDSTVVAPGVLAQVDMAIQEVASTGTWCDVASLTPTSLTHTDIAMLMLNFPAVKVSNSAADVSGCTVVMLAGTCAVSASLVEDAQKRAVEDAKSLAVEAFKKRQQESAGASASGVQQRSRAGQPENQKEEADDSDEEWDTGKSKGKKKGKAKAKAKAKGKSQTGGQSKGAGGDKGPPDADTTLLPTPDKLVSKFVEWYPDLDEGGDPTNMLRALAEQTCPAAVTEYHATMQLHDPNEEVADPLVPIQPTHRSNIVKQLPANVSKAAEAAVQATKGGDAQIHNSAVSIPGKAIAGVLLSMKADMEEDAYLLLDEFHKLVVASLKEQSRSAPISPEEVAEVLQVKLAMVKAALGIEDRGGTASGSAVEGV</sequence>
<dbReference type="Proteomes" id="UP000708148">
    <property type="component" value="Unassembled WGS sequence"/>
</dbReference>
<evidence type="ECO:0000259" key="2">
    <source>
        <dbReference type="Pfam" id="PF09743"/>
    </source>
</evidence>
<comment type="caution">
    <text evidence="4">The sequence shown here is derived from an EMBL/GenBank/DDBJ whole genome shotgun (WGS) entry which is preliminary data.</text>
</comment>
<dbReference type="EMBL" id="CAJHUC010003017">
    <property type="protein sequence ID" value="CAD7705101.1"/>
    <property type="molecule type" value="Genomic_DNA"/>
</dbReference>
<keyword evidence="5" id="KW-1185">Reference proteome</keyword>
<accession>A0A8S1JBJ1</accession>
<dbReference type="GO" id="GO:0034976">
    <property type="term" value="P:response to endoplasmic reticulum stress"/>
    <property type="evidence" value="ECO:0007669"/>
    <property type="project" value="TreeGrafter"/>
</dbReference>
<dbReference type="AlphaFoldDB" id="A0A8S1JBJ1"/>
<dbReference type="GO" id="GO:0032434">
    <property type="term" value="P:regulation of proteasomal ubiquitin-dependent protein catabolic process"/>
    <property type="evidence" value="ECO:0007669"/>
    <property type="project" value="TreeGrafter"/>
</dbReference>
<proteinExistence type="predicted"/>
<evidence type="ECO:0000313" key="4">
    <source>
        <dbReference type="EMBL" id="CAD7705101.1"/>
    </source>
</evidence>
<dbReference type="Pfam" id="PF09743">
    <property type="entry name" value="E3_UFM1_ligase"/>
    <property type="match status" value="1"/>
</dbReference>
<dbReference type="PANTHER" id="PTHR31057:SF0">
    <property type="entry name" value="E3 UFM1-PROTEIN LIGASE 1"/>
    <property type="match status" value="1"/>
</dbReference>
<dbReference type="InterPro" id="IPR056761">
    <property type="entry name" value="Ufl1-like_C"/>
</dbReference>
<dbReference type="OrthoDB" id="10258297at2759"/>
<feature type="compositionally biased region" description="Basic residues" evidence="1">
    <location>
        <begin position="436"/>
        <end position="452"/>
    </location>
</feature>